<sequence>MAAADPAAHGSAHHGSAGAHGAGPAASVPADGICRGFGPQAPRDISAPAGRNGRIFNMAPPAARMNLCNIHTHTNAEHAGPGFALGAGSGTHGGFRCNETARLTEKELKDPAAGLGAFHGAKPGDTIEVHWVFSSCEVAPGKGLGSCMSESCQNPQLRVEAQAFLLVNDHTALDFKDYIYRGTQVNGLHQPRALPAGTGTPVIYGGSTTGPRYNQAICSPLQVTWSVRPDCARLDINSLYEWAALGNVFEEDHSHGVRPLVTAEELLSQIR</sequence>
<proteinExistence type="predicted"/>
<dbReference type="Proteomes" id="UP000604473">
    <property type="component" value="Unassembled WGS sequence"/>
</dbReference>
<dbReference type="EMBL" id="JAESJJ010000006">
    <property type="protein sequence ID" value="MBL3608567.1"/>
    <property type="molecule type" value="Genomic_DNA"/>
</dbReference>
<dbReference type="InterPro" id="IPR018883">
    <property type="entry name" value="Delta_CA"/>
</dbReference>
<evidence type="ECO:0000313" key="2">
    <source>
        <dbReference type="EMBL" id="MBL3608567.1"/>
    </source>
</evidence>
<comment type="caution">
    <text evidence="2">The sequence shown here is derived from an EMBL/GenBank/DDBJ whole genome shotgun (WGS) entry which is preliminary data.</text>
</comment>
<dbReference type="Pfam" id="PF10563">
    <property type="entry name" value="CA_like"/>
    <property type="match status" value="1"/>
</dbReference>
<keyword evidence="3" id="KW-1185">Reference proteome</keyword>
<gene>
    <name evidence="2" type="ORF">JMM60_07075</name>
</gene>
<evidence type="ECO:0000256" key="1">
    <source>
        <dbReference type="SAM" id="MobiDB-lite"/>
    </source>
</evidence>
<feature type="region of interest" description="Disordered" evidence="1">
    <location>
        <begin position="1"/>
        <end position="53"/>
    </location>
</feature>
<name>A0ABS1RR70_RHOSU</name>
<accession>A0ABS1RR70</accession>
<evidence type="ECO:0000313" key="3">
    <source>
        <dbReference type="Proteomes" id="UP000604473"/>
    </source>
</evidence>
<protein>
    <submittedName>
        <fullName evidence="2">Cadmium carbonic anhydrase</fullName>
    </submittedName>
</protein>
<feature type="compositionally biased region" description="Low complexity" evidence="1">
    <location>
        <begin position="1"/>
        <end position="30"/>
    </location>
</feature>
<organism evidence="2 3">
    <name type="scientific">Rhodovulum sulfidophilum</name>
    <name type="common">Rhodobacter sulfidophilus</name>
    <dbReference type="NCBI Taxonomy" id="35806"/>
    <lineage>
        <taxon>Bacteria</taxon>
        <taxon>Pseudomonadati</taxon>
        <taxon>Pseudomonadota</taxon>
        <taxon>Alphaproteobacteria</taxon>
        <taxon>Rhodobacterales</taxon>
        <taxon>Paracoccaceae</taxon>
        <taxon>Rhodovulum</taxon>
    </lineage>
</organism>
<reference evidence="2 3" key="1">
    <citation type="submission" date="2021-01" db="EMBL/GenBank/DDBJ databases">
        <title>Draft genomes of Rhodovulum sulfidophilum.</title>
        <authorList>
            <person name="Guzman M.S."/>
        </authorList>
    </citation>
    <scope>NUCLEOTIDE SEQUENCE [LARGE SCALE GENOMIC DNA]</scope>
    <source>
        <strain evidence="2 3">AB35</strain>
    </source>
</reference>